<dbReference type="EMBL" id="JAODUP010000258">
    <property type="protein sequence ID" value="KAK2154773.1"/>
    <property type="molecule type" value="Genomic_DNA"/>
</dbReference>
<organism evidence="1 2">
    <name type="scientific">Paralvinella palmiformis</name>
    <dbReference type="NCBI Taxonomy" id="53620"/>
    <lineage>
        <taxon>Eukaryota</taxon>
        <taxon>Metazoa</taxon>
        <taxon>Spiralia</taxon>
        <taxon>Lophotrochozoa</taxon>
        <taxon>Annelida</taxon>
        <taxon>Polychaeta</taxon>
        <taxon>Sedentaria</taxon>
        <taxon>Canalipalpata</taxon>
        <taxon>Terebellida</taxon>
        <taxon>Terebelliformia</taxon>
        <taxon>Alvinellidae</taxon>
        <taxon>Paralvinella</taxon>
    </lineage>
</organism>
<dbReference type="AlphaFoldDB" id="A0AAD9JKA2"/>
<dbReference type="InterPro" id="IPR019410">
    <property type="entry name" value="Methyltransf_16"/>
</dbReference>
<comment type="caution">
    <text evidence="1">The sequence shown here is derived from an EMBL/GenBank/DDBJ whole genome shotgun (WGS) entry which is preliminary data.</text>
</comment>
<keyword evidence="2" id="KW-1185">Reference proteome</keyword>
<dbReference type="InterPro" id="IPR029063">
    <property type="entry name" value="SAM-dependent_MTases_sf"/>
</dbReference>
<reference evidence="1" key="1">
    <citation type="journal article" date="2023" name="Mol. Biol. Evol.">
        <title>Third-Generation Sequencing Reveals the Adaptive Role of the Epigenome in Three Deep-Sea Polychaetes.</title>
        <authorList>
            <person name="Perez M."/>
            <person name="Aroh O."/>
            <person name="Sun Y."/>
            <person name="Lan Y."/>
            <person name="Juniper S.K."/>
            <person name="Young C.R."/>
            <person name="Angers B."/>
            <person name="Qian P.Y."/>
        </authorList>
    </citation>
    <scope>NUCLEOTIDE SEQUENCE</scope>
    <source>
        <strain evidence="1">P08H-3</strain>
    </source>
</reference>
<proteinExistence type="predicted"/>
<dbReference type="PANTHER" id="PTHR14614">
    <property type="entry name" value="HEPATOCELLULAR CARCINOMA-ASSOCIATED ANTIGEN"/>
    <property type="match status" value="1"/>
</dbReference>
<dbReference type="PANTHER" id="PTHR14614:SF44">
    <property type="entry name" value="PROTEIN N-LYSINE METHYLTRANSFERASE METTL21D"/>
    <property type="match status" value="1"/>
</dbReference>
<dbReference type="Pfam" id="PF10294">
    <property type="entry name" value="Methyltransf_16"/>
    <property type="match status" value="1"/>
</dbReference>
<evidence type="ECO:0000313" key="2">
    <source>
        <dbReference type="Proteomes" id="UP001208570"/>
    </source>
</evidence>
<evidence type="ECO:0000313" key="1">
    <source>
        <dbReference type="EMBL" id="KAK2154773.1"/>
    </source>
</evidence>
<accession>A0AAD9JKA2</accession>
<dbReference type="GO" id="GO:0032991">
    <property type="term" value="C:protein-containing complex"/>
    <property type="evidence" value="ECO:0007669"/>
    <property type="project" value="TreeGrafter"/>
</dbReference>
<dbReference type="SUPFAM" id="SSF53335">
    <property type="entry name" value="S-adenosyl-L-methionine-dependent methyltransferases"/>
    <property type="match status" value="1"/>
</dbReference>
<dbReference type="Proteomes" id="UP001208570">
    <property type="component" value="Unassembled WGS sequence"/>
</dbReference>
<dbReference type="GO" id="GO:0005829">
    <property type="term" value="C:cytosol"/>
    <property type="evidence" value="ECO:0007669"/>
    <property type="project" value="TreeGrafter"/>
</dbReference>
<gene>
    <name evidence="1" type="ORF">LSH36_258g05108</name>
</gene>
<dbReference type="Gene3D" id="3.40.50.150">
    <property type="entry name" value="Vaccinia Virus protein VP39"/>
    <property type="match status" value="1"/>
</dbReference>
<sequence>MSTRRVLDLGHCGKIPVDTLFQLHLETRNGHMITLHQSKMARSLGSWVYDGASVLARYIEAYVIDSECGEDGSKTNERPLTGKSVVELGAGTGIVGILMGYYGADVITTDLETLVPLIQYNIERNAHALGGRVRAEALCWGDDLRANFPRNVDYIILANCVYYEGVLELLAKTTKQLAGKQSVVFACYEERIPEIRKLIEKWHEIVGEFFAIEEIPREYYRCMAELDCIRIVKMKAK</sequence>
<protein>
    <submittedName>
        <fullName evidence="1">Uncharacterized protein</fullName>
    </submittedName>
</protein>
<name>A0AAD9JKA2_9ANNE</name>